<accession>A0ABW4DXK8</accession>
<dbReference type="Proteomes" id="UP001597302">
    <property type="component" value="Unassembled WGS sequence"/>
</dbReference>
<sequence length="181" mass="19906">MWYPVSDEITLEAVDLEDARFQLRLSDGEDDFDANVFMLVKSARAHVEAYCSRAFAAHSMVWACDGFGDLCRLPMGPASSIASIGYTDPDAVAQTVPGTVYQFRADGLEPSIALRPGQRWPSIQPGTRITVTGTFGGQCPDDVKHAMLLLIEEGFDPLENKTLPIMSRVDALLANHRRGCW</sequence>
<evidence type="ECO:0000313" key="1">
    <source>
        <dbReference type="EMBL" id="MFD1481606.1"/>
    </source>
</evidence>
<gene>
    <name evidence="1" type="ORF">ACFQ5P_09890</name>
</gene>
<organism evidence="1 2">
    <name type="scientific">Paracoccus nototheniae</name>
    <dbReference type="NCBI Taxonomy" id="2489002"/>
    <lineage>
        <taxon>Bacteria</taxon>
        <taxon>Pseudomonadati</taxon>
        <taxon>Pseudomonadota</taxon>
        <taxon>Alphaproteobacteria</taxon>
        <taxon>Rhodobacterales</taxon>
        <taxon>Paracoccaceae</taxon>
        <taxon>Paracoccus</taxon>
    </lineage>
</organism>
<reference evidence="2" key="1">
    <citation type="journal article" date="2019" name="Int. J. Syst. Evol. Microbiol.">
        <title>The Global Catalogue of Microorganisms (GCM) 10K type strain sequencing project: providing services to taxonomists for standard genome sequencing and annotation.</title>
        <authorList>
            <consortium name="The Broad Institute Genomics Platform"/>
            <consortium name="The Broad Institute Genome Sequencing Center for Infectious Disease"/>
            <person name="Wu L."/>
            <person name="Ma J."/>
        </authorList>
    </citation>
    <scope>NUCLEOTIDE SEQUENCE [LARGE SCALE GENOMIC DNA]</scope>
    <source>
        <strain evidence="2">CCM 8875</strain>
    </source>
</reference>
<dbReference type="Gene3D" id="1.10.3230.30">
    <property type="entry name" value="Phage gp6-like head-tail connector protein"/>
    <property type="match status" value="1"/>
</dbReference>
<comment type="caution">
    <text evidence="1">The sequence shown here is derived from an EMBL/GenBank/DDBJ whole genome shotgun (WGS) entry which is preliminary data.</text>
</comment>
<keyword evidence="2" id="KW-1185">Reference proteome</keyword>
<dbReference type="RefSeq" id="WP_131572912.1">
    <property type="nucleotide sequence ID" value="NZ_CBCSAJ010000004.1"/>
</dbReference>
<protein>
    <recommendedName>
        <fullName evidence="3">PhiE125 gp8 family phage protein</fullName>
    </recommendedName>
</protein>
<proteinExistence type="predicted"/>
<evidence type="ECO:0000313" key="2">
    <source>
        <dbReference type="Proteomes" id="UP001597302"/>
    </source>
</evidence>
<name>A0ABW4DXK8_9RHOB</name>
<dbReference type="CDD" id="cd08054">
    <property type="entry name" value="gp6"/>
    <property type="match status" value="1"/>
</dbReference>
<evidence type="ECO:0008006" key="3">
    <source>
        <dbReference type="Google" id="ProtNLM"/>
    </source>
</evidence>
<dbReference type="EMBL" id="JBHTOQ010000022">
    <property type="protein sequence ID" value="MFD1481606.1"/>
    <property type="molecule type" value="Genomic_DNA"/>
</dbReference>